<dbReference type="Proteomes" id="UP000028681">
    <property type="component" value="Chromosome"/>
</dbReference>
<evidence type="ECO:0000313" key="6">
    <source>
        <dbReference type="EMBL" id="AIJ07426.1"/>
    </source>
</evidence>
<dbReference type="HOGENOM" id="CLU_039613_6_4_6"/>
<dbReference type="GO" id="GO:0032993">
    <property type="term" value="C:protein-DNA complex"/>
    <property type="evidence" value="ECO:0007669"/>
    <property type="project" value="TreeGrafter"/>
</dbReference>
<reference evidence="6 7" key="1">
    <citation type="journal article" date="2012" name="PLoS ONE">
        <title>Edwardsiella comparative phylogenomics reveal the new intra/inter-species taxonomic relationships, virulence evolution and niche adaptation mechanisms.</title>
        <authorList>
            <person name="Yang M."/>
            <person name="Lv Y."/>
            <person name="Xiao J."/>
            <person name="Wu H."/>
            <person name="Zheng H."/>
            <person name="Liu Q."/>
            <person name="Zhang Y."/>
            <person name="Wang Q."/>
        </authorList>
    </citation>
    <scope>NUCLEOTIDE SEQUENCE [LARGE SCALE GENOMIC DNA]</scope>
    <source>
        <strain evidence="7">080813</strain>
    </source>
</reference>
<dbReference type="Pfam" id="PF03466">
    <property type="entry name" value="LysR_substrate"/>
    <property type="match status" value="1"/>
</dbReference>
<dbReference type="Gene3D" id="3.40.190.10">
    <property type="entry name" value="Periplasmic binding protein-like II"/>
    <property type="match status" value="2"/>
</dbReference>
<dbReference type="PANTHER" id="PTHR30346">
    <property type="entry name" value="TRANSCRIPTIONAL DUAL REGULATOR HCAR-RELATED"/>
    <property type="match status" value="1"/>
</dbReference>
<dbReference type="AlphaFoldDB" id="A0A076LH78"/>
<dbReference type="GO" id="GO:0003700">
    <property type="term" value="F:DNA-binding transcription factor activity"/>
    <property type="evidence" value="ECO:0007669"/>
    <property type="project" value="InterPro"/>
</dbReference>
<accession>A0A076LH78</accession>
<dbReference type="Pfam" id="PF00126">
    <property type="entry name" value="HTH_1"/>
    <property type="match status" value="1"/>
</dbReference>
<evidence type="ECO:0000259" key="5">
    <source>
        <dbReference type="PROSITE" id="PS50931"/>
    </source>
</evidence>
<gene>
    <name evidence="6" type="ORF">ETEE_0959</name>
</gene>
<organism evidence="6 7">
    <name type="scientific">Edwardsiella anguillarum ET080813</name>
    <dbReference type="NCBI Taxonomy" id="667120"/>
    <lineage>
        <taxon>Bacteria</taxon>
        <taxon>Pseudomonadati</taxon>
        <taxon>Pseudomonadota</taxon>
        <taxon>Gammaproteobacteria</taxon>
        <taxon>Enterobacterales</taxon>
        <taxon>Hafniaceae</taxon>
        <taxon>Edwardsiella</taxon>
    </lineage>
</organism>
<evidence type="ECO:0000256" key="4">
    <source>
        <dbReference type="ARBA" id="ARBA00023163"/>
    </source>
</evidence>
<sequence length="310" mass="34790">MGAPSPYMMTSMTEPPLLSHIRLRMLRYFQVLADELHFGRAAALLNISQPPLSMQIKELETILEVELFERSSRRVALTHAGKVLKTEVDRLFSAAEQSLSYVRQIGRREKQHINIGIIGSAIWGVLLTRLKMFRAHHPDADWSLSELAQQQQIAALRARTIDIAINRNVIPCAEANIRCQLIARETIRLAVQEDDPLARRRRVSLHELATRPLISLSFNQGDFARQVYDACVERGFHPLIVQQASEPQTVLALVSAGNGVALLPETCATIAWPGVAFVELEETIPADLYALWNDEPQPEILNRLLSALRG</sequence>
<evidence type="ECO:0000256" key="2">
    <source>
        <dbReference type="ARBA" id="ARBA00023015"/>
    </source>
</evidence>
<evidence type="ECO:0000256" key="3">
    <source>
        <dbReference type="ARBA" id="ARBA00023125"/>
    </source>
</evidence>
<feature type="domain" description="HTH lysR-type" evidence="5">
    <location>
        <begin position="21"/>
        <end position="78"/>
    </location>
</feature>
<dbReference type="EMBL" id="CP006664">
    <property type="protein sequence ID" value="AIJ07426.1"/>
    <property type="molecule type" value="Genomic_DNA"/>
</dbReference>
<dbReference type="PANTHER" id="PTHR30346:SF0">
    <property type="entry name" value="HCA OPERON TRANSCRIPTIONAL ACTIVATOR HCAR"/>
    <property type="match status" value="1"/>
</dbReference>
<evidence type="ECO:0000256" key="1">
    <source>
        <dbReference type="ARBA" id="ARBA00009437"/>
    </source>
</evidence>
<name>A0A076LH78_9GAMM</name>
<comment type="similarity">
    <text evidence="1">Belongs to the LysR transcriptional regulatory family.</text>
</comment>
<keyword evidence="4" id="KW-0804">Transcription</keyword>
<evidence type="ECO:0000313" key="7">
    <source>
        <dbReference type="Proteomes" id="UP000028681"/>
    </source>
</evidence>
<dbReference type="NCBIfam" id="NF007439">
    <property type="entry name" value="PRK09986.1"/>
    <property type="match status" value="1"/>
</dbReference>
<dbReference type="Gene3D" id="1.10.10.10">
    <property type="entry name" value="Winged helix-like DNA-binding domain superfamily/Winged helix DNA-binding domain"/>
    <property type="match status" value="1"/>
</dbReference>
<dbReference type="InterPro" id="IPR036388">
    <property type="entry name" value="WH-like_DNA-bd_sf"/>
</dbReference>
<dbReference type="KEGG" id="ete:ETEE_0959"/>
<dbReference type="InterPro" id="IPR036390">
    <property type="entry name" value="WH_DNA-bd_sf"/>
</dbReference>
<dbReference type="PROSITE" id="PS50931">
    <property type="entry name" value="HTH_LYSR"/>
    <property type="match status" value="1"/>
</dbReference>
<keyword evidence="2" id="KW-0805">Transcription regulation</keyword>
<proteinExistence type="inferred from homology"/>
<dbReference type="InterPro" id="IPR005119">
    <property type="entry name" value="LysR_subst-bd"/>
</dbReference>
<protein>
    <submittedName>
        <fullName evidence="6">LysR family transcriptional regulator</fullName>
    </submittedName>
</protein>
<dbReference type="SUPFAM" id="SSF53850">
    <property type="entry name" value="Periplasmic binding protein-like II"/>
    <property type="match status" value="1"/>
</dbReference>
<dbReference type="InterPro" id="IPR000847">
    <property type="entry name" value="LysR_HTH_N"/>
</dbReference>
<dbReference type="GO" id="GO:0003677">
    <property type="term" value="F:DNA binding"/>
    <property type="evidence" value="ECO:0007669"/>
    <property type="project" value="UniProtKB-KW"/>
</dbReference>
<dbReference type="PRINTS" id="PR00039">
    <property type="entry name" value="HTHLYSR"/>
</dbReference>
<keyword evidence="3" id="KW-0238">DNA-binding</keyword>
<dbReference type="SUPFAM" id="SSF46785">
    <property type="entry name" value="Winged helix' DNA-binding domain"/>
    <property type="match status" value="1"/>
</dbReference>
<dbReference type="FunFam" id="1.10.10.10:FF:000001">
    <property type="entry name" value="LysR family transcriptional regulator"/>
    <property type="match status" value="1"/>
</dbReference>